<keyword evidence="1" id="KW-0812">Transmembrane</keyword>
<proteinExistence type="predicted"/>
<dbReference type="Proteomes" id="UP000618460">
    <property type="component" value="Unassembled WGS sequence"/>
</dbReference>
<evidence type="ECO:0000313" key="3">
    <source>
        <dbReference type="Proteomes" id="UP000618460"/>
    </source>
</evidence>
<reference evidence="2" key="1">
    <citation type="journal article" date="2014" name="Int. J. Syst. Evol. Microbiol.">
        <title>Complete genome sequence of Corynebacterium casei LMG S-19264T (=DSM 44701T), isolated from a smear-ripened cheese.</title>
        <authorList>
            <consortium name="US DOE Joint Genome Institute (JGI-PGF)"/>
            <person name="Walter F."/>
            <person name="Albersmeier A."/>
            <person name="Kalinowski J."/>
            <person name="Ruckert C."/>
        </authorList>
    </citation>
    <scope>NUCLEOTIDE SEQUENCE</scope>
    <source>
        <strain evidence="2">CGMCC 1.6333</strain>
    </source>
</reference>
<name>A0A917WQG7_9BACI</name>
<dbReference type="EMBL" id="BMLG01000001">
    <property type="protein sequence ID" value="GGM21439.1"/>
    <property type="molecule type" value="Genomic_DNA"/>
</dbReference>
<evidence type="ECO:0000313" key="2">
    <source>
        <dbReference type="EMBL" id="GGM21439.1"/>
    </source>
</evidence>
<reference evidence="2" key="2">
    <citation type="submission" date="2020-09" db="EMBL/GenBank/DDBJ databases">
        <authorList>
            <person name="Sun Q."/>
            <person name="Zhou Y."/>
        </authorList>
    </citation>
    <scope>NUCLEOTIDE SEQUENCE</scope>
    <source>
        <strain evidence="2">CGMCC 1.6333</strain>
    </source>
</reference>
<comment type="caution">
    <text evidence="2">The sequence shown here is derived from an EMBL/GenBank/DDBJ whole genome shotgun (WGS) entry which is preliminary data.</text>
</comment>
<keyword evidence="1" id="KW-0472">Membrane</keyword>
<dbReference type="OrthoDB" id="2381796at2"/>
<keyword evidence="3" id="KW-1185">Reference proteome</keyword>
<dbReference type="RefSeq" id="WP_117151813.1">
    <property type="nucleotide sequence ID" value="NZ_BMLG01000001.1"/>
</dbReference>
<dbReference type="AlphaFoldDB" id="A0A917WQG7"/>
<feature type="transmembrane region" description="Helical" evidence="1">
    <location>
        <begin position="6"/>
        <end position="28"/>
    </location>
</feature>
<organism evidence="2 3">
    <name type="scientific">Paraliobacillus quinghaiensis</name>
    <dbReference type="NCBI Taxonomy" id="470815"/>
    <lineage>
        <taxon>Bacteria</taxon>
        <taxon>Bacillati</taxon>
        <taxon>Bacillota</taxon>
        <taxon>Bacilli</taxon>
        <taxon>Bacillales</taxon>
        <taxon>Bacillaceae</taxon>
        <taxon>Paraliobacillus</taxon>
    </lineage>
</organism>
<protein>
    <recommendedName>
        <fullName evidence="4">Flagellar protein FliL</fullName>
    </recommendedName>
</protein>
<sequence length="138" mass="15686">MNPRLFKIMIGSLVVILIVGIGALIYILNSSDETDGELSIEEMVEYSFTTEEMNTDLKNGGFVQIQFNIITDSKKARAEVQNRSFQLKNIFIKESVDLTKTDFQQGLSDLETNLKNQMNELMNEGKIIDVYIISKILQ</sequence>
<evidence type="ECO:0000256" key="1">
    <source>
        <dbReference type="SAM" id="Phobius"/>
    </source>
</evidence>
<keyword evidence="1" id="KW-1133">Transmembrane helix</keyword>
<accession>A0A917WQG7</accession>
<gene>
    <name evidence="2" type="ORF">GCM10011351_04140</name>
</gene>
<evidence type="ECO:0008006" key="4">
    <source>
        <dbReference type="Google" id="ProtNLM"/>
    </source>
</evidence>